<dbReference type="EMBL" id="OCMF01000001">
    <property type="protein sequence ID" value="SOC79377.1"/>
    <property type="molecule type" value="Genomic_DNA"/>
</dbReference>
<dbReference type="GO" id="GO:0033922">
    <property type="term" value="F:peptidoglycan beta-N-acetylmuramidase activity"/>
    <property type="evidence" value="ECO:0007669"/>
    <property type="project" value="InterPro"/>
</dbReference>
<dbReference type="SMART" id="SM00701">
    <property type="entry name" value="PGRP"/>
    <property type="match status" value="1"/>
</dbReference>
<dbReference type="GO" id="GO:0009253">
    <property type="term" value="P:peptidoglycan catabolic process"/>
    <property type="evidence" value="ECO:0007669"/>
    <property type="project" value="InterPro"/>
</dbReference>
<feature type="chain" id="PRO_5012673644" evidence="1">
    <location>
        <begin position="23"/>
        <end position="595"/>
    </location>
</feature>
<protein>
    <submittedName>
        <fullName evidence="4">Uncharacterized conserved protein YbbC, DUF1343 family</fullName>
    </submittedName>
</protein>
<dbReference type="InterPro" id="IPR048503">
    <property type="entry name" value="NamZ_C"/>
</dbReference>
<dbReference type="Pfam" id="PF07075">
    <property type="entry name" value="NamZ_N"/>
    <property type="match status" value="1"/>
</dbReference>
<dbReference type="Pfam" id="PF01510">
    <property type="entry name" value="Amidase_2"/>
    <property type="match status" value="1"/>
</dbReference>
<dbReference type="Pfam" id="PF20732">
    <property type="entry name" value="NamZ_C"/>
    <property type="match status" value="1"/>
</dbReference>
<dbReference type="Gene3D" id="3.90.1150.140">
    <property type="match status" value="1"/>
</dbReference>
<dbReference type="AlphaFoldDB" id="A0A285X210"/>
<dbReference type="GO" id="GO:0008745">
    <property type="term" value="F:N-acetylmuramoyl-L-alanine amidase activity"/>
    <property type="evidence" value="ECO:0007669"/>
    <property type="project" value="InterPro"/>
</dbReference>
<dbReference type="InterPro" id="IPR048502">
    <property type="entry name" value="NamZ_N"/>
</dbReference>
<dbReference type="RefSeq" id="WP_097055112.1">
    <property type="nucleotide sequence ID" value="NZ_OCMF01000001.1"/>
</dbReference>
<dbReference type="OrthoDB" id="9801061at2"/>
<feature type="domain" description="N-acetylmuramoyl-L-alanine amidase" evidence="2">
    <location>
        <begin position="39"/>
        <end position="186"/>
    </location>
</feature>
<evidence type="ECO:0000313" key="5">
    <source>
        <dbReference type="Proteomes" id="UP000219193"/>
    </source>
</evidence>
<keyword evidence="5" id="KW-1185">Reference proteome</keyword>
<dbReference type="InterPro" id="IPR006619">
    <property type="entry name" value="PGRP_domain_met/bac"/>
</dbReference>
<feature type="signal peptide" evidence="1">
    <location>
        <begin position="1"/>
        <end position="22"/>
    </location>
</feature>
<dbReference type="InterPro" id="IPR002502">
    <property type="entry name" value="Amidase_domain"/>
</dbReference>
<name>A0A285X210_9FLAO</name>
<accession>A0A285X210</accession>
<dbReference type="SUPFAM" id="SSF55846">
    <property type="entry name" value="N-acetylmuramoyl-L-alanine amidase-like"/>
    <property type="match status" value="1"/>
</dbReference>
<dbReference type="GO" id="GO:0008270">
    <property type="term" value="F:zinc ion binding"/>
    <property type="evidence" value="ECO:0007669"/>
    <property type="project" value="InterPro"/>
</dbReference>
<evidence type="ECO:0000259" key="3">
    <source>
        <dbReference type="SMART" id="SM00701"/>
    </source>
</evidence>
<dbReference type="PANTHER" id="PTHR42915:SF1">
    <property type="entry name" value="PEPTIDOGLYCAN BETA-N-ACETYLMURAMIDASE NAMZ"/>
    <property type="match status" value="1"/>
</dbReference>
<evidence type="ECO:0000313" key="4">
    <source>
        <dbReference type="EMBL" id="SOC79377.1"/>
    </source>
</evidence>
<sequence length="595" mass="67173">MRFSAPLFVLFVHLYLSQIATAQIEVDGLDMITRKEWNAEPPKMTQMQWHIPRYITIHHTGTNQNFERSTEEKLQGLQKFSWTEGRLGDGVTPKKPWGDVPYHFYIAVDGSVAEGRELQYRGDSNTNYDLDGHALVVVEGNFNKEKINDKQLENLEKLVLALAEKYKVPAEAVSGHKDQAETTCPGTDLYRLLPQLRKKVENLHNPRVKIGAEQLLSPAFAHLVKGKRVGLVTNHTGVLPDGTHLIDLLNDHPDVDLKLLFGPEHGLRGEEDTHVADGTDKKTGLPIISLYGKTRKPTPEMLEQVDVLVFDIQDIGARYYTYIKTMLLVQEAAAENELPFVVLDRPNAISANYVDGPVGKALEPEKGIGVIPVTHGMTVGELAGMYNGEREEKGLKKADWTVISLQNYQRDQWYDETGLPWIKPSPNMLTLQTAVVYPATCLLEGTNYSEARGTEVPFERFGAPWVKGRELADQLNSYKLKGVEFRPVIFMPDSIVDGIKIYPPKFLGEQVNGVEMIITDRDAFKSAEAGIYILHALKTLNPDKFEWRQARIDGLLGTPEVREMLEAGKNPGEIIESWKKELESFRQKREKYLLY</sequence>
<keyword evidence="1" id="KW-0732">Signal</keyword>
<dbReference type="CDD" id="cd06583">
    <property type="entry name" value="PGRP"/>
    <property type="match status" value="1"/>
</dbReference>
<dbReference type="Proteomes" id="UP000219193">
    <property type="component" value="Unassembled WGS sequence"/>
</dbReference>
<dbReference type="Gene3D" id="3.40.50.12170">
    <property type="entry name" value="Uncharacterised protein PF07075, DUF1343"/>
    <property type="match status" value="1"/>
</dbReference>
<feature type="domain" description="Peptidoglycan recognition protein family" evidence="3">
    <location>
        <begin position="29"/>
        <end position="180"/>
    </location>
</feature>
<dbReference type="InterPro" id="IPR036505">
    <property type="entry name" value="Amidase/PGRP_sf"/>
</dbReference>
<dbReference type="InterPro" id="IPR008302">
    <property type="entry name" value="NamZ"/>
</dbReference>
<evidence type="ECO:0000259" key="2">
    <source>
        <dbReference type="SMART" id="SM00644"/>
    </source>
</evidence>
<evidence type="ECO:0000256" key="1">
    <source>
        <dbReference type="SAM" id="SignalP"/>
    </source>
</evidence>
<dbReference type="SMART" id="SM00644">
    <property type="entry name" value="Ami_2"/>
    <property type="match status" value="1"/>
</dbReference>
<proteinExistence type="predicted"/>
<gene>
    <name evidence="4" type="ORF">SAMN06296241_0900</name>
</gene>
<dbReference type="Gene3D" id="3.40.80.10">
    <property type="entry name" value="Peptidoglycan recognition protein-like"/>
    <property type="match status" value="1"/>
</dbReference>
<organism evidence="4 5">
    <name type="scientific">Salinimicrobium sediminis</name>
    <dbReference type="NCBI Taxonomy" id="1343891"/>
    <lineage>
        <taxon>Bacteria</taxon>
        <taxon>Pseudomonadati</taxon>
        <taxon>Bacteroidota</taxon>
        <taxon>Flavobacteriia</taxon>
        <taxon>Flavobacteriales</taxon>
        <taxon>Flavobacteriaceae</taxon>
        <taxon>Salinimicrobium</taxon>
    </lineage>
</organism>
<dbReference type="PANTHER" id="PTHR42915">
    <property type="entry name" value="HYPOTHETICAL 460 KDA PROTEIN IN FEUA-SIGW INTERGENIC REGION [PRECURSOR]"/>
    <property type="match status" value="1"/>
</dbReference>
<reference evidence="5" key="1">
    <citation type="submission" date="2017-09" db="EMBL/GenBank/DDBJ databases">
        <authorList>
            <person name="Varghese N."/>
            <person name="Submissions S."/>
        </authorList>
    </citation>
    <scope>NUCLEOTIDE SEQUENCE [LARGE SCALE GENOMIC DNA]</scope>
    <source>
        <strain evidence="5">CGMCC 1.12641</strain>
    </source>
</reference>